<feature type="transmembrane region" description="Helical" evidence="1">
    <location>
        <begin position="44"/>
        <end position="62"/>
    </location>
</feature>
<evidence type="ECO:0000313" key="2">
    <source>
        <dbReference type="EMBL" id="GIG92496.1"/>
    </source>
</evidence>
<comment type="caution">
    <text evidence="2">The sequence shown here is derived from an EMBL/GenBank/DDBJ whole genome shotgun (WGS) entry which is preliminary data.</text>
</comment>
<dbReference type="Proteomes" id="UP000646749">
    <property type="component" value="Unassembled WGS sequence"/>
</dbReference>
<name>A0ABQ4ECS3_9ACTN</name>
<organism evidence="2 3">
    <name type="scientific">Plantactinospora endophytica</name>
    <dbReference type="NCBI Taxonomy" id="673535"/>
    <lineage>
        <taxon>Bacteria</taxon>
        <taxon>Bacillati</taxon>
        <taxon>Actinomycetota</taxon>
        <taxon>Actinomycetes</taxon>
        <taxon>Micromonosporales</taxon>
        <taxon>Micromonosporaceae</taxon>
        <taxon>Plantactinospora</taxon>
    </lineage>
</organism>
<gene>
    <name evidence="2" type="ORF">Pen02_74320</name>
</gene>
<keyword evidence="1" id="KW-0812">Transmembrane</keyword>
<proteinExistence type="predicted"/>
<sequence>MTSGWQPFEVTSLATAVVCGVSLVGLDSRPRSVAAAMPNLLEQIWAVGLIVAGVAGLCGVAWQGQLATALGVELGALLGFGSVTGMYAIAVFVIAGRPGIAAGLFIAALAVSSWWRCVQIVRDLHRLARAQELRHKIEVPMPVEGAARDPSSAP</sequence>
<dbReference type="EMBL" id="BONW01000044">
    <property type="protein sequence ID" value="GIG92496.1"/>
    <property type="molecule type" value="Genomic_DNA"/>
</dbReference>
<feature type="transmembrane region" description="Helical" evidence="1">
    <location>
        <begin position="74"/>
        <end position="94"/>
    </location>
</feature>
<evidence type="ECO:0000313" key="3">
    <source>
        <dbReference type="Proteomes" id="UP000646749"/>
    </source>
</evidence>
<feature type="transmembrane region" description="Helical" evidence="1">
    <location>
        <begin position="100"/>
        <end position="118"/>
    </location>
</feature>
<evidence type="ECO:0008006" key="4">
    <source>
        <dbReference type="Google" id="ProtNLM"/>
    </source>
</evidence>
<reference evidence="2 3" key="1">
    <citation type="submission" date="2021-01" db="EMBL/GenBank/DDBJ databases">
        <title>Whole genome shotgun sequence of Plantactinospora endophytica NBRC 110450.</title>
        <authorList>
            <person name="Komaki H."/>
            <person name="Tamura T."/>
        </authorList>
    </citation>
    <scope>NUCLEOTIDE SEQUENCE [LARGE SCALE GENOMIC DNA]</scope>
    <source>
        <strain evidence="2 3">NBRC 110450</strain>
    </source>
</reference>
<keyword evidence="3" id="KW-1185">Reference proteome</keyword>
<evidence type="ECO:0000256" key="1">
    <source>
        <dbReference type="SAM" id="Phobius"/>
    </source>
</evidence>
<accession>A0ABQ4ECS3</accession>
<keyword evidence="1" id="KW-0472">Membrane</keyword>
<keyword evidence="1" id="KW-1133">Transmembrane helix</keyword>
<protein>
    <recommendedName>
        <fullName evidence="4">DUF4233 domain-containing protein</fullName>
    </recommendedName>
</protein>